<dbReference type="Proteomes" id="UP000324222">
    <property type="component" value="Unassembled WGS sequence"/>
</dbReference>
<dbReference type="EMBL" id="VSRR010140581">
    <property type="protein sequence ID" value="MPD04328.1"/>
    <property type="molecule type" value="Genomic_DNA"/>
</dbReference>
<sequence>MEKEKEEEEEEELKFPTTEMHSSYTNMMSVTAGISWQYLAGVTATLSEQGEAAISGVPTYMQVRPLHSPGMWKDVA</sequence>
<feature type="compositionally biased region" description="Acidic residues" evidence="1">
    <location>
        <begin position="1"/>
        <end position="12"/>
    </location>
</feature>
<name>A0A5B7KGB3_PORTR</name>
<keyword evidence="3" id="KW-1185">Reference proteome</keyword>
<dbReference type="AlphaFoldDB" id="A0A5B7KGB3"/>
<organism evidence="2 3">
    <name type="scientific">Portunus trituberculatus</name>
    <name type="common">Swimming crab</name>
    <name type="synonym">Neptunus trituberculatus</name>
    <dbReference type="NCBI Taxonomy" id="210409"/>
    <lineage>
        <taxon>Eukaryota</taxon>
        <taxon>Metazoa</taxon>
        <taxon>Ecdysozoa</taxon>
        <taxon>Arthropoda</taxon>
        <taxon>Crustacea</taxon>
        <taxon>Multicrustacea</taxon>
        <taxon>Malacostraca</taxon>
        <taxon>Eumalacostraca</taxon>
        <taxon>Eucarida</taxon>
        <taxon>Decapoda</taxon>
        <taxon>Pleocyemata</taxon>
        <taxon>Brachyura</taxon>
        <taxon>Eubrachyura</taxon>
        <taxon>Portunoidea</taxon>
        <taxon>Portunidae</taxon>
        <taxon>Portuninae</taxon>
        <taxon>Portunus</taxon>
    </lineage>
</organism>
<evidence type="ECO:0000313" key="3">
    <source>
        <dbReference type="Proteomes" id="UP000324222"/>
    </source>
</evidence>
<protein>
    <submittedName>
        <fullName evidence="2">Uncharacterized protein</fullName>
    </submittedName>
</protein>
<evidence type="ECO:0000313" key="2">
    <source>
        <dbReference type="EMBL" id="MPD04328.1"/>
    </source>
</evidence>
<proteinExistence type="predicted"/>
<accession>A0A5B7KGB3</accession>
<reference evidence="2 3" key="1">
    <citation type="submission" date="2019-05" db="EMBL/GenBank/DDBJ databases">
        <title>Another draft genome of Portunus trituberculatus and its Hox gene families provides insights of decapod evolution.</title>
        <authorList>
            <person name="Jeong J.-H."/>
            <person name="Song I."/>
            <person name="Kim S."/>
            <person name="Choi T."/>
            <person name="Kim D."/>
            <person name="Ryu S."/>
            <person name="Kim W."/>
        </authorList>
    </citation>
    <scope>NUCLEOTIDE SEQUENCE [LARGE SCALE GENOMIC DNA]</scope>
    <source>
        <tissue evidence="2">Muscle</tissue>
    </source>
</reference>
<feature type="region of interest" description="Disordered" evidence="1">
    <location>
        <begin position="1"/>
        <end position="20"/>
    </location>
</feature>
<comment type="caution">
    <text evidence="2">The sequence shown here is derived from an EMBL/GenBank/DDBJ whole genome shotgun (WGS) entry which is preliminary data.</text>
</comment>
<evidence type="ECO:0000256" key="1">
    <source>
        <dbReference type="SAM" id="MobiDB-lite"/>
    </source>
</evidence>
<gene>
    <name evidence="2" type="ORF">E2C01_100008</name>
</gene>